<keyword evidence="12 15" id="KW-0460">Magnesium</keyword>
<keyword evidence="7 15" id="KW-0808">Transferase</keyword>
<feature type="domain" description="PEP-utilising enzyme mobile" evidence="16">
    <location>
        <begin position="394"/>
        <end position="465"/>
    </location>
</feature>
<dbReference type="InterPro" id="IPR036637">
    <property type="entry name" value="Phosphohistidine_dom_sf"/>
</dbReference>
<dbReference type="EMBL" id="AP011112">
    <property type="protein sequence ID" value="BAI70091.1"/>
    <property type="molecule type" value="Genomic_DNA"/>
</dbReference>
<comment type="similarity">
    <text evidence="4 15">Belongs to the PEP-utilizing enzyme family.</text>
</comment>
<evidence type="ECO:0000256" key="10">
    <source>
        <dbReference type="ARBA" id="ARBA00022777"/>
    </source>
</evidence>
<dbReference type="PANTHER" id="PTHR43030:SF1">
    <property type="entry name" value="PHOSPHOENOLPYRUVATE SYNTHASE"/>
    <property type="match status" value="1"/>
</dbReference>
<dbReference type="SUPFAM" id="SSF51621">
    <property type="entry name" value="Phosphoenolpyruvate/pyruvate domain"/>
    <property type="match status" value="1"/>
</dbReference>
<dbReference type="Gene3D" id="3.20.20.60">
    <property type="entry name" value="Phosphoenolpyruvate-binding domains"/>
    <property type="match status" value="1"/>
</dbReference>
<name>D3DJT9_HYDTT</name>
<evidence type="ECO:0000256" key="6">
    <source>
        <dbReference type="ARBA" id="ARBA00021623"/>
    </source>
</evidence>
<dbReference type="eggNOG" id="COG1080">
    <property type="taxonomic scope" value="Bacteria"/>
</dbReference>
<dbReference type="KEGG" id="hth:HTH_1644"/>
<dbReference type="UniPathway" id="UPA00138"/>
<dbReference type="NCBIfam" id="TIGR01418">
    <property type="entry name" value="PEP_synth"/>
    <property type="match status" value="1"/>
</dbReference>
<dbReference type="GO" id="GO:0006094">
    <property type="term" value="P:gluconeogenesis"/>
    <property type="evidence" value="ECO:0007669"/>
    <property type="project" value="UniProtKB-UniPathway"/>
</dbReference>
<dbReference type="SUPFAM" id="SSF52009">
    <property type="entry name" value="Phosphohistidine domain"/>
    <property type="match status" value="1"/>
</dbReference>
<dbReference type="NCBIfam" id="NF005057">
    <property type="entry name" value="PRK06464.1"/>
    <property type="match status" value="1"/>
</dbReference>
<evidence type="ECO:0000256" key="14">
    <source>
        <dbReference type="ARBA" id="ARBA00047700"/>
    </source>
</evidence>
<dbReference type="AlphaFoldDB" id="D3DJT9"/>
<dbReference type="PANTHER" id="PTHR43030">
    <property type="entry name" value="PHOSPHOENOLPYRUVATE SYNTHASE"/>
    <property type="match status" value="1"/>
</dbReference>
<dbReference type="InterPro" id="IPR000121">
    <property type="entry name" value="PEP_util_C"/>
</dbReference>
<dbReference type="InterPro" id="IPR023151">
    <property type="entry name" value="PEP_util_CS"/>
</dbReference>
<dbReference type="InterPro" id="IPR006319">
    <property type="entry name" value="PEP_synth"/>
</dbReference>
<dbReference type="RefSeq" id="WP_012964271.1">
    <property type="nucleotide sequence ID" value="NC_013799.1"/>
</dbReference>
<protein>
    <recommendedName>
        <fullName evidence="6 15">Phosphoenolpyruvate synthase</fullName>
        <shortName evidence="15">PEP synthase</shortName>
        <ecNumber evidence="5 15">2.7.9.2</ecNumber>
    </recommendedName>
    <alternativeName>
        <fullName evidence="13 15">Pyruvate, water dikinase</fullName>
    </alternativeName>
</protein>
<dbReference type="OrthoDB" id="9765468at2"/>
<keyword evidence="9 15" id="KW-0547">Nucleotide-binding</keyword>
<evidence type="ECO:0000256" key="7">
    <source>
        <dbReference type="ARBA" id="ARBA00022679"/>
    </source>
</evidence>
<evidence type="ECO:0000256" key="12">
    <source>
        <dbReference type="ARBA" id="ARBA00022842"/>
    </source>
</evidence>
<comment type="pathway">
    <text evidence="3 15">Carbohydrate biosynthesis; gluconeogenesis.</text>
</comment>
<dbReference type="Pfam" id="PF01326">
    <property type="entry name" value="PPDK_N"/>
    <property type="match status" value="1"/>
</dbReference>
<evidence type="ECO:0000259" key="18">
    <source>
        <dbReference type="Pfam" id="PF02896"/>
    </source>
</evidence>
<evidence type="ECO:0000256" key="2">
    <source>
        <dbReference type="ARBA" id="ARBA00002988"/>
    </source>
</evidence>
<dbReference type="Pfam" id="PF00391">
    <property type="entry name" value="PEP-utilizers"/>
    <property type="match status" value="1"/>
</dbReference>
<evidence type="ECO:0000256" key="11">
    <source>
        <dbReference type="ARBA" id="ARBA00022840"/>
    </source>
</evidence>
<reference evidence="19 20" key="1">
    <citation type="journal article" date="2010" name="J. Bacteriol.">
        <title>Complete genome sequence of the thermophilic, obligately chemolithoautotrophic hydrogen-oxidizing bacterium Hydrogenobacter thermophilus TK-6.</title>
        <authorList>
            <person name="Arai H."/>
            <person name="Kanbe H."/>
            <person name="Ishii M."/>
            <person name="Igarashi Y."/>
        </authorList>
    </citation>
    <scope>NUCLEOTIDE SEQUENCE [LARGE SCALE GENOMIC DNA]</scope>
    <source>
        <strain evidence="20">DSM 6534 / IAM 12695 / TK-6 [Tokyo]</strain>
    </source>
</reference>
<dbReference type="eggNOG" id="COG0574">
    <property type="taxonomic scope" value="Bacteria"/>
</dbReference>
<dbReference type="GO" id="GO:0046872">
    <property type="term" value="F:metal ion binding"/>
    <property type="evidence" value="ECO:0007669"/>
    <property type="project" value="UniProtKB-KW"/>
</dbReference>
<feature type="domain" description="Pyruvate phosphate dikinase AMP/ATP-binding" evidence="17">
    <location>
        <begin position="18"/>
        <end position="348"/>
    </location>
</feature>
<dbReference type="InterPro" id="IPR040442">
    <property type="entry name" value="Pyrv_kinase-like_dom_sf"/>
</dbReference>
<proteinExistence type="inferred from homology"/>
<dbReference type="PATRIC" id="fig|608538.5.peg.1663"/>
<dbReference type="GO" id="GO:0005524">
    <property type="term" value="F:ATP binding"/>
    <property type="evidence" value="ECO:0007669"/>
    <property type="project" value="UniProtKB-KW"/>
</dbReference>
<dbReference type="InterPro" id="IPR015813">
    <property type="entry name" value="Pyrv/PenolPyrv_kinase-like_dom"/>
</dbReference>
<dbReference type="PROSITE" id="PS00742">
    <property type="entry name" value="PEP_ENZYMES_2"/>
    <property type="match status" value="1"/>
</dbReference>
<keyword evidence="11 15" id="KW-0067">ATP-binding</keyword>
<comment type="function">
    <text evidence="2 15">Catalyzes the phosphorylation of pyruvate to phosphoenolpyruvate.</text>
</comment>
<comment type="cofactor">
    <cofactor evidence="1 15">
        <name>Mg(2+)</name>
        <dbReference type="ChEBI" id="CHEBI:18420"/>
    </cofactor>
</comment>
<evidence type="ECO:0000256" key="15">
    <source>
        <dbReference type="PIRNR" id="PIRNR000854"/>
    </source>
</evidence>
<dbReference type="KEGG" id="hte:Hydth_1630"/>
<keyword evidence="20" id="KW-1185">Reference proteome</keyword>
<evidence type="ECO:0000313" key="20">
    <source>
        <dbReference type="Proteomes" id="UP000002574"/>
    </source>
</evidence>
<dbReference type="Gene3D" id="3.50.30.10">
    <property type="entry name" value="Phosphohistidine domain"/>
    <property type="match status" value="1"/>
</dbReference>
<dbReference type="FunFam" id="3.30.470.20:FF:000017">
    <property type="entry name" value="Phosphoenolpyruvate synthase"/>
    <property type="match status" value="1"/>
</dbReference>
<dbReference type="InterPro" id="IPR013815">
    <property type="entry name" value="ATP_grasp_subdomain_1"/>
</dbReference>
<keyword evidence="8 15" id="KW-0479">Metal-binding</keyword>
<evidence type="ECO:0000256" key="4">
    <source>
        <dbReference type="ARBA" id="ARBA00007837"/>
    </source>
</evidence>
<evidence type="ECO:0000259" key="17">
    <source>
        <dbReference type="Pfam" id="PF01326"/>
    </source>
</evidence>
<comment type="catalytic activity">
    <reaction evidence="14 15">
        <text>pyruvate + ATP + H2O = phosphoenolpyruvate + AMP + phosphate + 2 H(+)</text>
        <dbReference type="Rhea" id="RHEA:11364"/>
        <dbReference type="ChEBI" id="CHEBI:15361"/>
        <dbReference type="ChEBI" id="CHEBI:15377"/>
        <dbReference type="ChEBI" id="CHEBI:15378"/>
        <dbReference type="ChEBI" id="CHEBI:30616"/>
        <dbReference type="ChEBI" id="CHEBI:43474"/>
        <dbReference type="ChEBI" id="CHEBI:58702"/>
        <dbReference type="ChEBI" id="CHEBI:456215"/>
        <dbReference type="EC" id="2.7.9.2"/>
    </reaction>
</comment>
<dbReference type="Gene3D" id="3.30.470.20">
    <property type="entry name" value="ATP-grasp fold, B domain"/>
    <property type="match status" value="1"/>
</dbReference>
<evidence type="ECO:0000256" key="9">
    <source>
        <dbReference type="ARBA" id="ARBA00022741"/>
    </source>
</evidence>
<dbReference type="FunFam" id="3.50.30.10:FF:000002">
    <property type="entry name" value="Phosphoenolpyruvate synthase"/>
    <property type="match status" value="1"/>
</dbReference>
<evidence type="ECO:0000313" key="19">
    <source>
        <dbReference type="EMBL" id="BAI70091.1"/>
    </source>
</evidence>
<sequence length="853" mass="95788">MAKRYLVWLDEVSIEDIPLVGGKNASLGEMIKNLSQLGINIPYGFVVTSEAYYEFVRYNQLEEEIKGILKGLDTSNVEDLARRGHQIRELIRGGEFPKEVEDLIKKYYSKLSERYGSFAVDVAVRSSATAEDLPHASFAGQQETYLNVVGAENVLTAIKNGFASLFTDRAISYRESFGFDHFKVGIAMGVQKMVRSDMGASGVMFTLDTESGFKDVVVINAAYGLGELMVQGAITPDEYMVFKPTLQAGYSAIIEKKLGRKDRKMVYGVGSERTKIVNVPISDQKQFALTDEEILKLAKWSVLIEEHYSKKNGRWTPMDIEWAKDGILNELFIVQARPETVHSRKEERVLKVYKFTEPVESREKKRIVYGIAVGDKIATGRVRVIHDLKDAGKFQEGEVLVTDITDPDWEPIMKKASAIITNRGGRTAHAAIVARELGIPAVVGTHKATEILKSGMQVTVSCAEGEIGYVYEGYIPYEVEEINLENLPRPKTKIMMNVGNPESAFKYSFIPNDGVGLAREEFIIANYIKIHPLALLHYQELKELLTLLEKEKLIDERGYCLMSSIQNYAKSPLLEKLAKGKDRKPIPLKRIIEDIENLTFGYEDKAQYFVKKLSYGIAKISAAFYPNPVIVRFSDFKSNEYRGLIGGELFEPEEENPMLGWRGASRYYSDTYKEAFGLECQAILRVRNKMGLTNTKVMIPFCRTPEEGQRVLKVMEEFKLRRGDNGLEVYVMAELPSNVLLADEFAEIFDGFSIGSNDLTQLTLGLDRDSALVAHLYDERNEAVKRLISQLIKVAKEKGKKVGICGQGPSDFPEFAAFLVDEGIDSISLNPDSVLKTMLVVTKAEEKMRGAII</sequence>
<dbReference type="SUPFAM" id="SSF56059">
    <property type="entry name" value="Glutathione synthetase ATP-binding domain-like"/>
    <property type="match status" value="1"/>
</dbReference>
<dbReference type="InterPro" id="IPR018274">
    <property type="entry name" value="PEP_util_AS"/>
</dbReference>
<keyword evidence="19" id="KW-0670">Pyruvate</keyword>
<feature type="domain" description="PEP-utilising enzyme C-terminal" evidence="18">
    <location>
        <begin position="489"/>
        <end position="844"/>
    </location>
</feature>
<dbReference type="STRING" id="608538.HTH_1644"/>
<accession>D3DJT9</accession>
<evidence type="ECO:0000256" key="8">
    <source>
        <dbReference type="ARBA" id="ARBA00022723"/>
    </source>
</evidence>
<evidence type="ECO:0000256" key="5">
    <source>
        <dbReference type="ARBA" id="ARBA00011996"/>
    </source>
</evidence>
<dbReference type="GO" id="GO:0008986">
    <property type="term" value="F:pyruvate, water dikinase activity"/>
    <property type="evidence" value="ECO:0007669"/>
    <property type="project" value="UniProtKB-EC"/>
</dbReference>
<dbReference type="Gene3D" id="3.30.1490.20">
    <property type="entry name" value="ATP-grasp fold, A domain"/>
    <property type="match status" value="1"/>
</dbReference>
<dbReference type="PIRSF" id="PIRSF000854">
    <property type="entry name" value="PEP_synthase"/>
    <property type="match status" value="1"/>
</dbReference>
<evidence type="ECO:0000256" key="1">
    <source>
        <dbReference type="ARBA" id="ARBA00001946"/>
    </source>
</evidence>
<dbReference type="InterPro" id="IPR008279">
    <property type="entry name" value="PEP-util_enz_mobile_dom"/>
</dbReference>
<dbReference type="EC" id="2.7.9.2" evidence="5 15"/>
<dbReference type="PROSITE" id="PS00370">
    <property type="entry name" value="PEP_ENZYMES_PHOS_SITE"/>
    <property type="match status" value="1"/>
</dbReference>
<dbReference type="Pfam" id="PF02896">
    <property type="entry name" value="PEP-utilizers_C"/>
    <property type="match status" value="1"/>
</dbReference>
<dbReference type="InterPro" id="IPR002192">
    <property type="entry name" value="PPDK_AMP/ATP-bd"/>
</dbReference>
<evidence type="ECO:0000256" key="3">
    <source>
        <dbReference type="ARBA" id="ARBA00004742"/>
    </source>
</evidence>
<dbReference type="Proteomes" id="UP000002574">
    <property type="component" value="Chromosome"/>
</dbReference>
<gene>
    <name evidence="19" type="primary">ppsA</name>
    <name evidence="19" type="ordered locus">HTH_1644</name>
</gene>
<organism evidence="19 20">
    <name type="scientific">Hydrogenobacter thermophilus (strain DSM 6534 / IAM 12695 / TK-6)</name>
    <dbReference type="NCBI Taxonomy" id="608538"/>
    <lineage>
        <taxon>Bacteria</taxon>
        <taxon>Pseudomonadati</taxon>
        <taxon>Aquificota</taxon>
        <taxon>Aquificia</taxon>
        <taxon>Aquificales</taxon>
        <taxon>Aquificaceae</taxon>
        <taxon>Hydrogenobacter</taxon>
    </lineage>
</organism>
<evidence type="ECO:0000256" key="13">
    <source>
        <dbReference type="ARBA" id="ARBA00033470"/>
    </source>
</evidence>
<dbReference type="FunFam" id="3.30.1490.20:FF:000010">
    <property type="entry name" value="Phosphoenolpyruvate synthase"/>
    <property type="match status" value="1"/>
</dbReference>
<keyword evidence="10 15" id="KW-0418">Kinase</keyword>
<evidence type="ECO:0000259" key="16">
    <source>
        <dbReference type="Pfam" id="PF00391"/>
    </source>
</evidence>